<dbReference type="EMBL" id="BPVZ01000032">
    <property type="protein sequence ID" value="GKV10500.1"/>
    <property type="molecule type" value="Genomic_DNA"/>
</dbReference>
<keyword evidence="2" id="KW-1185">Reference proteome</keyword>
<protein>
    <submittedName>
        <fullName evidence="1">Uncharacterized protein</fullName>
    </submittedName>
</protein>
<comment type="caution">
    <text evidence="1">The sequence shown here is derived from an EMBL/GenBank/DDBJ whole genome shotgun (WGS) entry which is preliminary data.</text>
</comment>
<evidence type="ECO:0000313" key="1">
    <source>
        <dbReference type="EMBL" id="GKV10500.1"/>
    </source>
</evidence>
<proteinExistence type="predicted"/>
<organism evidence="1 2">
    <name type="scientific">Rubroshorea leprosula</name>
    <dbReference type="NCBI Taxonomy" id="152421"/>
    <lineage>
        <taxon>Eukaryota</taxon>
        <taxon>Viridiplantae</taxon>
        <taxon>Streptophyta</taxon>
        <taxon>Embryophyta</taxon>
        <taxon>Tracheophyta</taxon>
        <taxon>Spermatophyta</taxon>
        <taxon>Magnoliopsida</taxon>
        <taxon>eudicotyledons</taxon>
        <taxon>Gunneridae</taxon>
        <taxon>Pentapetalae</taxon>
        <taxon>rosids</taxon>
        <taxon>malvids</taxon>
        <taxon>Malvales</taxon>
        <taxon>Dipterocarpaceae</taxon>
        <taxon>Rubroshorea</taxon>
    </lineage>
</organism>
<dbReference type="AlphaFoldDB" id="A0AAV5JI47"/>
<evidence type="ECO:0000313" key="2">
    <source>
        <dbReference type="Proteomes" id="UP001054252"/>
    </source>
</evidence>
<reference evidence="1 2" key="1">
    <citation type="journal article" date="2021" name="Commun. Biol.">
        <title>The genome of Shorea leprosula (Dipterocarpaceae) highlights the ecological relevance of drought in aseasonal tropical rainforests.</title>
        <authorList>
            <person name="Ng K.K.S."/>
            <person name="Kobayashi M.J."/>
            <person name="Fawcett J.A."/>
            <person name="Hatakeyama M."/>
            <person name="Paape T."/>
            <person name="Ng C.H."/>
            <person name="Ang C.C."/>
            <person name="Tnah L.H."/>
            <person name="Lee C.T."/>
            <person name="Nishiyama T."/>
            <person name="Sese J."/>
            <person name="O'Brien M.J."/>
            <person name="Copetti D."/>
            <person name="Mohd Noor M.I."/>
            <person name="Ong R.C."/>
            <person name="Putra M."/>
            <person name="Sireger I.Z."/>
            <person name="Indrioko S."/>
            <person name="Kosugi Y."/>
            <person name="Izuno A."/>
            <person name="Isagi Y."/>
            <person name="Lee S.L."/>
            <person name="Shimizu K.K."/>
        </authorList>
    </citation>
    <scope>NUCLEOTIDE SEQUENCE [LARGE SCALE GENOMIC DNA]</scope>
    <source>
        <strain evidence="1">214</strain>
    </source>
</reference>
<name>A0AAV5JI47_9ROSI</name>
<sequence length="35" mass="3961">MTGASVLGNGGRSQLSCLEILSCKRSFRQWRSFRQ</sequence>
<gene>
    <name evidence="1" type="ORF">SLEP1_g21849</name>
</gene>
<dbReference type="Proteomes" id="UP001054252">
    <property type="component" value="Unassembled WGS sequence"/>
</dbReference>
<accession>A0AAV5JI47</accession>